<evidence type="ECO:0000259" key="1">
    <source>
        <dbReference type="Pfam" id="PF00561"/>
    </source>
</evidence>
<dbReference type="Proteomes" id="UP001283366">
    <property type="component" value="Unassembled WGS sequence"/>
</dbReference>
<dbReference type="Gene3D" id="3.40.50.1820">
    <property type="entry name" value="alpha/beta hydrolase"/>
    <property type="match status" value="1"/>
</dbReference>
<name>A0A1Y6IN23_9VIBR</name>
<dbReference type="GO" id="GO:0016787">
    <property type="term" value="F:hydrolase activity"/>
    <property type="evidence" value="ECO:0007669"/>
    <property type="project" value="UniProtKB-KW"/>
</dbReference>
<protein>
    <submittedName>
        <fullName evidence="2">Alpha/beta hydrolase</fullName>
    </submittedName>
    <submittedName>
        <fullName evidence="3">Putative aminoacrylate hydrolase RutD</fullName>
    </submittedName>
</protein>
<reference evidence="2 5" key="2">
    <citation type="submission" date="2023-11" db="EMBL/GenBank/DDBJ databases">
        <title>Plant-associative lifestyle of Vibrio porteresiae and its evolutionary dynamics.</title>
        <authorList>
            <person name="Rameshkumar N."/>
            <person name="Kirti K."/>
        </authorList>
    </citation>
    <scope>NUCLEOTIDE SEQUENCE [LARGE SCALE GENOMIC DNA]</scope>
    <source>
        <strain evidence="2 5">MSSRF38</strain>
    </source>
</reference>
<dbReference type="InterPro" id="IPR000073">
    <property type="entry name" value="AB_hydrolase_1"/>
</dbReference>
<dbReference type="InterPro" id="IPR050266">
    <property type="entry name" value="AB_hydrolase_sf"/>
</dbReference>
<keyword evidence="3" id="KW-0378">Hydrolase</keyword>
<dbReference type="AlphaFoldDB" id="A0A1Y6IN23"/>
<gene>
    <name evidence="3" type="primary">rutD_1</name>
    <name evidence="2" type="ORF">SBX37_14945</name>
    <name evidence="3" type="ORF">VIM7927_00269</name>
</gene>
<dbReference type="RefSeq" id="WP_234993511.1">
    <property type="nucleotide sequence ID" value="NZ_AP024883.1"/>
</dbReference>
<reference evidence="3 4" key="1">
    <citation type="submission" date="2017-05" db="EMBL/GenBank/DDBJ databases">
        <authorList>
            <person name="Song R."/>
            <person name="Chenine A.L."/>
            <person name="Ruprecht R.M."/>
        </authorList>
    </citation>
    <scope>NUCLEOTIDE SEQUENCE [LARGE SCALE GENOMIC DNA]</scope>
    <source>
        <strain evidence="3 4">CECT 7927</strain>
    </source>
</reference>
<evidence type="ECO:0000313" key="5">
    <source>
        <dbReference type="Proteomes" id="UP001283366"/>
    </source>
</evidence>
<evidence type="ECO:0000313" key="3">
    <source>
        <dbReference type="EMBL" id="SMR99047.1"/>
    </source>
</evidence>
<dbReference type="EMBL" id="JAWRCO010000001">
    <property type="protein sequence ID" value="MDW6004156.1"/>
    <property type="molecule type" value="Genomic_DNA"/>
</dbReference>
<dbReference type="InterPro" id="IPR029058">
    <property type="entry name" value="AB_hydrolase_fold"/>
</dbReference>
<evidence type="ECO:0000313" key="4">
    <source>
        <dbReference type="Proteomes" id="UP000196125"/>
    </source>
</evidence>
<accession>A0A1Y6IN23</accession>
<dbReference type="EMBL" id="FXXI01000001">
    <property type="protein sequence ID" value="SMR99047.1"/>
    <property type="molecule type" value="Genomic_DNA"/>
</dbReference>
<keyword evidence="5" id="KW-1185">Reference proteome</keyword>
<dbReference type="PANTHER" id="PTHR43798">
    <property type="entry name" value="MONOACYLGLYCEROL LIPASE"/>
    <property type="match status" value="1"/>
</dbReference>
<dbReference type="Proteomes" id="UP000196125">
    <property type="component" value="Unassembled WGS sequence"/>
</dbReference>
<dbReference type="SUPFAM" id="SSF53474">
    <property type="entry name" value="alpha/beta-Hydrolases"/>
    <property type="match status" value="1"/>
</dbReference>
<organism evidence="3 4">
    <name type="scientific">Vibrio mangrovi</name>
    <dbReference type="NCBI Taxonomy" id="474394"/>
    <lineage>
        <taxon>Bacteria</taxon>
        <taxon>Pseudomonadati</taxon>
        <taxon>Pseudomonadota</taxon>
        <taxon>Gammaproteobacteria</taxon>
        <taxon>Vibrionales</taxon>
        <taxon>Vibrionaceae</taxon>
        <taxon>Vibrio</taxon>
    </lineage>
</organism>
<evidence type="ECO:0000313" key="2">
    <source>
        <dbReference type="EMBL" id="MDW6004156.1"/>
    </source>
</evidence>
<dbReference type="Pfam" id="PF00561">
    <property type="entry name" value="Abhydrolase_1"/>
    <property type="match status" value="1"/>
</dbReference>
<proteinExistence type="predicted"/>
<sequence length="251" mass="28713">MNGKKASVCSDMILIRGLFRGKYHWGIFPDVLQSRFPHKNIILADIAGCGERSAERSPNTIEGMVESIRARLKPAGKIDIISISMGGMIALKWAELYPEEVGHLVCINTSTKEFTPFYQRLLPKNYLKIIRALFSKPATREALIYSMISNQPLNTDIVKHWTLLNHRYPMQRMNFVRQLTASLTFSGKQPDCRLLFISSLKDRLVSYKATQAMAMHWQADFISNPDDGHDIPLDNPIWLCEQLARWLSECE</sequence>
<feature type="domain" description="AB hydrolase-1" evidence="1">
    <location>
        <begin position="12"/>
        <end position="236"/>
    </location>
</feature>